<dbReference type="PANTHER" id="PTHR35201:SF4">
    <property type="entry name" value="BETA-PINACENE SYNTHASE-RELATED"/>
    <property type="match status" value="1"/>
</dbReference>
<name>A0A250JFN5_9BACT</name>
<evidence type="ECO:0000313" key="2">
    <source>
        <dbReference type="EMBL" id="ATB41966.1"/>
    </source>
</evidence>
<keyword evidence="1" id="KW-0460">Magnesium</keyword>
<dbReference type="SUPFAM" id="SSF48576">
    <property type="entry name" value="Terpenoid synthases"/>
    <property type="match status" value="1"/>
</dbReference>
<gene>
    <name evidence="2" type="ORF">CYFUS_007442</name>
</gene>
<dbReference type="EMBL" id="CP022098">
    <property type="protein sequence ID" value="ATB41966.1"/>
    <property type="molecule type" value="Genomic_DNA"/>
</dbReference>
<keyword evidence="1" id="KW-0456">Lyase</keyword>
<dbReference type="InterPro" id="IPR008949">
    <property type="entry name" value="Isoprenoid_synthase_dom_sf"/>
</dbReference>
<protein>
    <recommendedName>
        <fullName evidence="1">Terpene synthase</fullName>
        <ecNumber evidence="1">4.2.3.-</ecNumber>
    </recommendedName>
</protein>
<dbReference type="SFLD" id="SFLDG01020">
    <property type="entry name" value="Terpene_Cyclase_Like_2"/>
    <property type="match status" value="1"/>
</dbReference>
<dbReference type="InterPro" id="IPR034686">
    <property type="entry name" value="Terpene_cyclase-like_2"/>
</dbReference>
<comment type="cofactor">
    <cofactor evidence="1">
        <name>Mg(2+)</name>
        <dbReference type="ChEBI" id="CHEBI:18420"/>
    </cofactor>
</comment>
<evidence type="ECO:0000313" key="3">
    <source>
        <dbReference type="Proteomes" id="UP000217257"/>
    </source>
</evidence>
<dbReference type="Pfam" id="PF19086">
    <property type="entry name" value="Terpene_syn_C_2"/>
    <property type="match status" value="1"/>
</dbReference>
<sequence length="332" mass="38113">MRVQVNQQSIHQTLETVDWGPPPPLNKHYPGIHREADLWLESVGLTDKPGRLAKHRRIEVPLFAAMAYPTASRDNLLLAHDWMAWLFEYDDQFDEGDDGHSTDRARQSRESLLSILDDTSTVAREVPRRTLQSGLSDIWSRLRAVAPPGLRERFAGHVADYLESYEWETHNRRVGYCPDVEEYLAKRQHTGAAHPCFDLVVPAAGIQYGRVDWTNARRGRLEYLSSEIITLSNDLVSFPKEMEQGDVHNIVIILMRRHGHPEQEAVLRTVGLLESRIADFEREASGLARAPLGLNDDTKLYIHGLKVWYQANYFWSLKCRRFIVDQVDEAAH</sequence>
<keyword evidence="1" id="KW-0479">Metal-binding</keyword>
<accession>A0A250JFN5</accession>
<dbReference type="KEGG" id="cfus:CYFUS_007442"/>
<evidence type="ECO:0000256" key="1">
    <source>
        <dbReference type="RuleBase" id="RU366034"/>
    </source>
</evidence>
<dbReference type="Proteomes" id="UP000217257">
    <property type="component" value="Chromosome"/>
</dbReference>
<dbReference type="Gene3D" id="1.10.600.10">
    <property type="entry name" value="Farnesyl Diphosphate Synthase"/>
    <property type="match status" value="1"/>
</dbReference>
<dbReference type="GO" id="GO:0046872">
    <property type="term" value="F:metal ion binding"/>
    <property type="evidence" value="ECO:0007669"/>
    <property type="project" value="UniProtKB-KW"/>
</dbReference>
<dbReference type="PANTHER" id="PTHR35201">
    <property type="entry name" value="TERPENE SYNTHASE"/>
    <property type="match status" value="1"/>
</dbReference>
<proteinExistence type="inferred from homology"/>
<reference evidence="2 3" key="1">
    <citation type="submission" date="2017-06" db="EMBL/GenBank/DDBJ databases">
        <title>Sequencing and comparative analysis of myxobacterial genomes.</title>
        <authorList>
            <person name="Rupp O."/>
            <person name="Goesmann A."/>
            <person name="Sogaard-Andersen L."/>
        </authorList>
    </citation>
    <scope>NUCLEOTIDE SEQUENCE [LARGE SCALE GENOMIC DNA]</scope>
    <source>
        <strain evidence="2 3">DSM 52655</strain>
    </source>
</reference>
<comment type="similarity">
    <text evidence="1">Belongs to the terpene synthase family.</text>
</comment>
<organism evidence="2 3">
    <name type="scientific">Cystobacter fuscus</name>
    <dbReference type="NCBI Taxonomy" id="43"/>
    <lineage>
        <taxon>Bacteria</taxon>
        <taxon>Pseudomonadati</taxon>
        <taxon>Myxococcota</taxon>
        <taxon>Myxococcia</taxon>
        <taxon>Myxococcales</taxon>
        <taxon>Cystobacterineae</taxon>
        <taxon>Archangiaceae</taxon>
        <taxon>Cystobacter</taxon>
    </lineage>
</organism>
<dbReference type="EC" id="4.2.3.-" evidence="1"/>
<dbReference type="SFLD" id="SFLDS00005">
    <property type="entry name" value="Isoprenoid_Synthase_Type_I"/>
    <property type="match status" value="1"/>
</dbReference>
<dbReference type="GO" id="GO:0010333">
    <property type="term" value="F:terpene synthase activity"/>
    <property type="evidence" value="ECO:0007669"/>
    <property type="project" value="InterPro"/>
</dbReference>
<dbReference type="AlphaFoldDB" id="A0A250JFN5"/>